<dbReference type="AlphaFoldDB" id="A0A484M2H5"/>
<sequence>MGIQPRHTEFEAYLRPTHRCKPFAVPHAALLTLTATQSRAQFEAEICGGCPQRTRLSRALARSWPCVNRMGDAFPPGHVSICPSRRWNDAPANSIDGVPLPDADSTAITFPATAHKKKKEKALKLATPRDSAFERLGEREDGQRKSAKPRLGKSVAHVSAFARLGKGKEAEPARTQRSRLNRQAPAKSRVSRQQEEAKSKPREPVRNRLTIPGDRVQQMEAKLERLEKKVGEKKERERPIVSSPFTARVHLTPFPRKVKVDAPRFTGKEDLEIHLAPSIKVQP</sequence>
<feature type="region of interest" description="Disordered" evidence="1">
    <location>
        <begin position="112"/>
        <end position="209"/>
    </location>
</feature>
<keyword evidence="3" id="KW-1185">Reference proteome</keyword>
<evidence type="ECO:0000313" key="2">
    <source>
        <dbReference type="EMBL" id="VFQ82815.1"/>
    </source>
</evidence>
<proteinExistence type="predicted"/>
<organism evidence="2 3">
    <name type="scientific">Cuscuta campestris</name>
    <dbReference type="NCBI Taxonomy" id="132261"/>
    <lineage>
        <taxon>Eukaryota</taxon>
        <taxon>Viridiplantae</taxon>
        <taxon>Streptophyta</taxon>
        <taxon>Embryophyta</taxon>
        <taxon>Tracheophyta</taxon>
        <taxon>Spermatophyta</taxon>
        <taxon>Magnoliopsida</taxon>
        <taxon>eudicotyledons</taxon>
        <taxon>Gunneridae</taxon>
        <taxon>Pentapetalae</taxon>
        <taxon>asterids</taxon>
        <taxon>lamiids</taxon>
        <taxon>Solanales</taxon>
        <taxon>Convolvulaceae</taxon>
        <taxon>Cuscuteae</taxon>
        <taxon>Cuscuta</taxon>
        <taxon>Cuscuta subgen. Grammica</taxon>
        <taxon>Cuscuta sect. Cleistogrammica</taxon>
    </lineage>
</organism>
<reference evidence="2 3" key="1">
    <citation type="submission" date="2018-04" db="EMBL/GenBank/DDBJ databases">
        <authorList>
            <person name="Vogel A."/>
        </authorList>
    </citation>
    <scope>NUCLEOTIDE SEQUENCE [LARGE SCALE GENOMIC DNA]</scope>
</reference>
<name>A0A484M2H5_9ASTE</name>
<dbReference type="Proteomes" id="UP000595140">
    <property type="component" value="Unassembled WGS sequence"/>
</dbReference>
<gene>
    <name evidence="2" type="ORF">CCAM_LOCUS24591</name>
</gene>
<feature type="compositionally biased region" description="Basic and acidic residues" evidence="1">
    <location>
        <begin position="192"/>
        <end position="206"/>
    </location>
</feature>
<dbReference type="EMBL" id="OOIL02002436">
    <property type="protein sequence ID" value="VFQ82815.1"/>
    <property type="molecule type" value="Genomic_DNA"/>
</dbReference>
<evidence type="ECO:0000256" key="1">
    <source>
        <dbReference type="SAM" id="MobiDB-lite"/>
    </source>
</evidence>
<feature type="compositionally biased region" description="Basic and acidic residues" evidence="1">
    <location>
        <begin position="131"/>
        <end position="144"/>
    </location>
</feature>
<evidence type="ECO:0000313" key="3">
    <source>
        <dbReference type="Proteomes" id="UP000595140"/>
    </source>
</evidence>
<protein>
    <submittedName>
        <fullName evidence="2">Uncharacterized protein</fullName>
    </submittedName>
</protein>
<accession>A0A484M2H5</accession>